<gene>
    <name evidence="1" type="ORF">MLD38_030315</name>
</gene>
<accession>A0ACB9MLG4</accession>
<name>A0ACB9MLG4_9MYRT</name>
<dbReference type="Proteomes" id="UP001057402">
    <property type="component" value="Chromosome 9"/>
</dbReference>
<comment type="caution">
    <text evidence="1">The sequence shown here is derived from an EMBL/GenBank/DDBJ whole genome shotgun (WGS) entry which is preliminary data.</text>
</comment>
<sequence>MVRRTFGCPTIAFRPLQPSDLEILERIHGEVFPIRYEHEFFQNVVHRRDILSWAAVDQSRSDGKCNELIGFVTARIVPARESEILDLLSYGSLRMDQSLIYILTLGVVESYRNLGVASSLIRQVVIYALTMPTCIAVYLHVISYNIPAICLYEKMSFKCLRKLRGFYLINGQHYDSYLFVHFVNGIRSPCSLLELVKAAASHVRRGFNLLISVMWNNDEEVARWSRSWATAAEGPDGDYRHVYCGIFLDLVLDGGLDDAGGIAAFLR</sequence>
<protein>
    <submittedName>
        <fullName evidence="1">Uncharacterized protein</fullName>
    </submittedName>
</protein>
<proteinExistence type="predicted"/>
<evidence type="ECO:0000313" key="1">
    <source>
        <dbReference type="EMBL" id="KAI4324869.1"/>
    </source>
</evidence>
<organism evidence="1 2">
    <name type="scientific">Melastoma candidum</name>
    <dbReference type="NCBI Taxonomy" id="119954"/>
    <lineage>
        <taxon>Eukaryota</taxon>
        <taxon>Viridiplantae</taxon>
        <taxon>Streptophyta</taxon>
        <taxon>Embryophyta</taxon>
        <taxon>Tracheophyta</taxon>
        <taxon>Spermatophyta</taxon>
        <taxon>Magnoliopsida</taxon>
        <taxon>eudicotyledons</taxon>
        <taxon>Gunneridae</taxon>
        <taxon>Pentapetalae</taxon>
        <taxon>rosids</taxon>
        <taxon>malvids</taxon>
        <taxon>Myrtales</taxon>
        <taxon>Melastomataceae</taxon>
        <taxon>Melastomatoideae</taxon>
        <taxon>Melastomateae</taxon>
        <taxon>Melastoma</taxon>
    </lineage>
</organism>
<reference evidence="2" key="1">
    <citation type="journal article" date="2023" name="Front. Plant Sci.">
        <title>Chromosomal-level genome assembly of Melastoma candidum provides insights into trichome evolution.</title>
        <authorList>
            <person name="Zhong Y."/>
            <person name="Wu W."/>
            <person name="Sun C."/>
            <person name="Zou P."/>
            <person name="Liu Y."/>
            <person name="Dai S."/>
            <person name="Zhou R."/>
        </authorList>
    </citation>
    <scope>NUCLEOTIDE SEQUENCE [LARGE SCALE GENOMIC DNA]</scope>
</reference>
<dbReference type="EMBL" id="CM042888">
    <property type="protein sequence ID" value="KAI4324869.1"/>
    <property type="molecule type" value="Genomic_DNA"/>
</dbReference>
<evidence type="ECO:0000313" key="2">
    <source>
        <dbReference type="Proteomes" id="UP001057402"/>
    </source>
</evidence>
<keyword evidence="2" id="KW-1185">Reference proteome</keyword>